<accession>A0AAD9EXW8</accession>
<dbReference type="AlphaFoldDB" id="A0AAD9EXW8"/>
<evidence type="ECO:0000313" key="2">
    <source>
        <dbReference type="EMBL" id="KAK1878090.1"/>
    </source>
</evidence>
<feature type="region of interest" description="Disordered" evidence="1">
    <location>
        <begin position="24"/>
        <end position="84"/>
    </location>
</feature>
<evidence type="ECO:0000256" key="1">
    <source>
        <dbReference type="SAM" id="MobiDB-lite"/>
    </source>
</evidence>
<dbReference type="EMBL" id="JASDAP010000027">
    <property type="protein sequence ID" value="KAK1878090.1"/>
    <property type="molecule type" value="Genomic_DNA"/>
</dbReference>
<protein>
    <submittedName>
        <fullName evidence="2">Maestro heat-like repeat-containing protein family member 6</fullName>
    </submittedName>
</protein>
<reference evidence="2" key="1">
    <citation type="submission" date="2023-04" db="EMBL/GenBank/DDBJ databases">
        <title>Chromosome-level genome of Chaenocephalus aceratus.</title>
        <authorList>
            <person name="Park H."/>
        </authorList>
    </citation>
    <scope>NUCLEOTIDE SEQUENCE</scope>
    <source>
        <strain evidence="2">DE</strain>
        <tissue evidence="2">Muscle</tissue>
    </source>
</reference>
<proteinExistence type="predicted"/>
<gene>
    <name evidence="2" type="ORF">KUDE01_003398</name>
</gene>
<feature type="non-terminal residue" evidence="2">
    <location>
        <position position="84"/>
    </location>
</feature>
<keyword evidence="3" id="KW-1185">Reference proteome</keyword>
<name>A0AAD9EXW8_DISEL</name>
<organism evidence="2 3">
    <name type="scientific">Dissostichus eleginoides</name>
    <name type="common">Patagonian toothfish</name>
    <name type="synonym">Dissostichus amissus</name>
    <dbReference type="NCBI Taxonomy" id="100907"/>
    <lineage>
        <taxon>Eukaryota</taxon>
        <taxon>Metazoa</taxon>
        <taxon>Chordata</taxon>
        <taxon>Craniata</taxon>
        <taxon>Vertebrata</taxon>
        <taxon>Euteleostomi</taxon>
        <taxon>Actinopterygii</taxon>
        <taxon>Neopterygii</taxon>
        <taxon>Teleostei</taxon>
        <taxon>Neoteleostei</taxon>
        <taxon>Acanthomorphata</taxon>
        <taxon>Eupercaria</taxon>
        <taxon>Perciformes</taxon>
        <taxon>Notothenioidei</taxon>
        <taxon>Nototheniidae</taxon>
        <taxon>Dissostichus</taxon>
    </lineage>
</organism>
<feature type="non-terminal residue" evidence="2">
    <location>
        <position position="1"/>
    </location>
</feature>
<feature type="compositionally biased region" description="Polar residues" evidence="1">
    <location>
        <begin position="60"/>
        <end position="84"/>
    </location>
</feature>
<dbReference type="Proteomes" id="UP001228049">
    <property type="component" value="Unassembled WGS sequence"/>
</dbReference>
<sequence length="84" mass="8712">QQRRPQSFRQTGNPPRELLLCEISAGPLPVPSETKPEAEPALISTLQTAPLTGSAAPEANAQSLSPPTSTGATTLSASVYNPSE</sequence>
<comment type="caution">
    <text evidence="2">The sequence shown here is derived from an EMBL/GenBank/DDBJ whole genome shotgun (WGS) entry which is preliminary data.</text>
</comment>
<evidence type="ECO:0000313" key="3">
    <source>
        <dbReference type="Proteomes" id="UP001228049"/>
    </source>
</evidence>